<dbReference type="RefSeq" id="XP_073906828.1">
    <property type="nucleotide sequence ID" value="XM_074050727.1"/>
</dbReference>
<evidence type="ECO:0000313" key="1">
    <source>
        <dbReference type="Proteomes" id="UP001732720"/>
    </source>
</evidence>
<name>A0AC58KPG9_CASCN</name>
<dbReference type="Proteomes" id="UP001732720">
    <property type="component" value="Chromosome 12"/>
</dbReference>
<protein>
    <submittedName>
        <fullName evidence="2">Uncharacterized protein isoform X2</fullName>
    </submittedName>
</protein>
<reference evidence="2" key="1">
    <citation type="submission" date="2025-08" db="UniProtKB">
        <authorList>
            <consortium name="RefSeq"/>
        </authorList>
    </citation>
    <scope>IDENTIFICATION</scope>
</reference>
<gene>
    <name evidence="2" type="primary">LOC109702713</name>
</gene>
<proteinExistence type="predicted"/>
<accession>A0AC58KPG9</accession>
<organism evidence="1 2">
    <name type="scientific">Castor canadensis</name>
    <name type="common">American beaver</name>
    <dbReference type="NCBI Taxonomy" id="51338"/>
    <lineage>
        <taxon>Eukaryota</taxon>
        <taxon>Metazoa</taxon>
        <taxon>Chordata</taxon>
        <taxon>Craniata</taxon>
        <taxon>Vertebrata</taxon>
        <taxon>Euteleostomi</taxon>
        <taxon>Mammalia</taxon>
        <taxon>Eutheria</taxon>
        <taxon>Euarchontoglires</taxon>
        <taxon>Glires</taxon>
        <taxon>Rodentia</taxon>
        <taxon>Castorimorpha</taxon>
        <taxon>Castoridae</taxon>
        <taxon>Castor</taxon>
    </lineage>
</organism>
<sequence length="151" mass="17462">MVQTNRQYRISNASHSFIPLSPFSASIMDLIFYRWHCYPGDLLRLFPQCQHLLQDPRILCLHLYRQGGCSRSDPLQPRGSVTQRDIFVTSTPRSQCPGEPDIISRQRAVFFPSHHERVALSIARKQKSWRTGVIAPVNWCELEPKIVPYLS</sequence>
<keyword evidence="1" id="KW-1185">Reference proteome</keyword>
<evidence type="ECO:0000313" key="2">
    <source>
        <dbReference type="RefSeq" id="XP_073906828.1"/>
    </source>
</evidence>